<feature type="transmembrane region" description="Helical" evidence="1">
    <location>
        <begin position="122"/>
        <end position="146"/>
    </location>
</feature>
<feature type="transmembrane region" description="Helical" evidence="1">
    <location>
        <begin position="186"/>
        <end position="212"/>
    </location>
</feature>
<keyword evidence="3" id="KW-1185">Reference proteome</keyword>
<dbReference type="Proteomes" id="UP000828924">
    <property type="component" value="Chromosome"/>
</dbReference>
<evidence type="ECO:0000313" key="2">
    <source>
        <dbReference type="EMBL" id="UNM16016.1"/>
    </source>
</evidence>
<protein>
    <recommendedName>
        <fullName evidence="4">Integral membrane protein</fullName>
    </recommendedName>
</protein>
<feature type="transmembrane region" description="Helical" evidence="1">
    <location>
        <begin position="152"/>
        <end position="174"/>
    </location>
</feature>
<feature type="transmembrane region" description="Helical" evidence="1">
    <location>
        <begin position="372"/>
        <end position="390"/>
    </location>
</feature>
<feature type="transmembrane region" description="Helical" evidence="1">
    <location>
        <begin position="72"/>
        <end position="91"/>
    </location>
</feature>
<evidence type="ECO:0000256" key="1">
    <source>
        <dbReference type="SAM" id="Phobius"/>
    </source>
</evidence>
<sequence>MPSPRRSPSPSGLRNTVDFLLFERLNALGWNMPMAVFRMLCATGSALTVPVLLAGSLLGARLLDRTTELPGPVLAGGFLLANLYAGGVYLLREAFSRRRHSVSGSPNEHFLRALDIRARDVFLVYCAARILYFHAALLTMDAAFLAVFRGSLAGPLTPGLICVPLALCALTLAVSARLATRAGSTAAAAGPGTLATLGLVVFATGLATGVLLDGSRTGDSTGAGVGGRGGGVGSGTGGWGGGVGSGTGGWGGGVGSGSGMAELLIIAVTAACATLAAAALLAFVRDYRRLDRSSFAIRPSGQPATLPAMAFRPARLPLLQVVHRHFTSGRTYPMIKRAYAALLMAVLLLAGVHASGSGLLPLPAGAEQPLTRTAVALGFVLMLGCVELVLTTSGPTALAPSSVSPGRTCSPTVMSR</sequence>
<gene>
    <name evidence="2" type="ORF">J4032_35190</name>
</gene>
<feature type="transmembrane region" description="Helical" evidence="1">
    <location>
        <begin position="263"/>
        <end position="284"/>
    </location>
</feature>
<name>A0ABY3WWS7_9ACTN</name>
<dbReference type="EMBL" id="CP071872">
    <property type="protein sequence ID" value="UNM16016.1"/>
    <property type="molecule type" value="Genomic_DNA"/>
</dbReference>
<keyword evidence="1" id="KW-0472">Membrane</keyword>
<reference evidence="2 3" key="1">
    <citation type="submission" date="2021-03" db="EMBL/GenBank/DDBJ databases">
        <title>Complete genome of Streptomyces formicae strain 1H-GS9 (DSM 100524).</title>
        <authorList>
            <person name="Atanasov K.E."/>
            <person name="Altabella T."/>
            <person name="Ferrer A."/>
        </authorList>
    </citation>
    <scope>NUCLEOTIDE SEQUENCE [LARGE SCALE GENOMIC DNA]</scope>
    <source>
        <strain evidence="2 3">1H-GS9</strain>
    </source>
</reference>
<accession>A0ABY3WWS7</accession>
<organism evidence="2 3">
    <name type="scientific">Streptomyces formicae</name>
    <dbReference type="NCBI Taxonomy" id="1616117"/>
    <lineage>
        <taxon>Bacteria</taxon>
        <taxon>Bacillati</taxon>
        <taxon>Actinomycetota</taxon>
        <taxon>Actinomycetes</taxon>
        <taxon>Kitasatosporales</taxon>
        <taxon>Streptomycetaceae</taxon>
        <taxon>Streptomyces</taxon>
    </lineage>
</organism>
<evidence type="ECO:0008006" key="4">
    <source>
        <dbReference type="Google" id="ProtNLM"/>
    </source>
</evidence>
<dbReference type="RefSeq" id="WP_242338286.1">
    <property type="nucleotide sequence ID" value="NZ_CP071872.1"/>
</dbReference>
<keyword evidence="1" id="KW-1133">Transmembrane helix</keyword>
<proteinExistence type="predicted"/>
<feature type="transmembrane region" description="Helical" evidence="1">
    <location>
        <begin position="338"/>
        <end position="360"/>
    </location>
</feature>
<keyword evidence="1" id="KW-0812">Transmembrane</keyword>
<evidence type="ECO:0000313" key="3">
    <source>
        <dbReference type="Proteomes" id="UP000828924"/>
    </source>
</evidence>
<feature type="transmembrane region" description="Helical" evidence="1">
    <location>
        <begin position="35"/>
        <end position="60"/>
    </location>
</feature>